<protein>
    <recommendedName>
        <fullName evidence="3">CobQ/CobB/MinD/ParA nucleotide binding domain-containing protein</fullName>
    </recommendedName>
</protein>
<organism evidence="1 2">
    <name type="scientific">Aneurinibacillus aneurinilyticus ATCC 12856</name>
    <dbReference type="NCBI Taxonomy" id="649747"/>
    <lineage>
        <taxon>Bacteria</taxon>
        <taxon>Bacillati</taxon>
        <taxon>Bacillota</taxon>
        <taxon>Bacilli</taxon>
        <taxon>Bacillales</taxon>
        <taxon>Paenibacillaceae</taxon>
        <taxon>Aneurinibacillus group</taxon>
        <taxon>Aneurinibacillus</taxon>
    </lineage>
</organism>
<keyword evidence="2" id="KW-1185">Reference proteome</keyword>
<proteinExistence type="predicted"/>
<evidence type="ECO:0000313" key="1">
    <source>
        <dbReference type="EMBL" id="ERI07237.1"/>
    </source>
</evidence>
<dbReference type="RefSeq" id="WP_021624124.1">
    <property type="nucleotide sequence ID" value="NZ_KE952892.1"/>
</dbReference>
<dbReference type="EMBL" id="AWSJ01000287">
    <property type="protein sequence ID" value="ERI07237.1"/>
    <property type="molecule type" value="Genomic_DNA"/>
</dbReference>
<reference evidence="1 2" key="1">
    <citation type="submission" date="2013-08" db="EMBL/GenBank/DDBJ databases">
        <authorList>
            <person name="Weinstock G."/>
            <person name="Sodergren E."/>
            <person name="Wylie T."/>
            <person name="Fulton L."/>
            <person name="Fulton R."/>
            <person name="Fronick C."/>
            <person name="O'Laughlin M."/>
            <person name="Godfrey J."/>
            <person name="Miner T."/>
            <person name="Herter B."/>
            <person name="Appelbaum E."/>
            <person name="Cordes M."/>
            <person name="Lek S."/>
            <person name="Wollam A."/>
            <person name="Pepin K.H."/>
            <person name="Palsikar V.B."/>
            <person name="Mitreva M."/>
            <person name="Wilson R.K."/>
        </authorList>
    </citation>
    <scope>NUCLEOTIDE SEQUENCE [LARGE SCALE GENOMIC DNA]</scope>
    <source>
        <strain evidence="1 2">ATCC 12856</strain>
    </source>
</reference>
<evidence type="ECO:0008006" key="3">
    <source>
        <dbReference type="Google" id="ProtNLM"/>
    </source>
</evidence>
<comment type="caution">
    <text evidence="1">The sequence shown here is derived from an EMBL/GenBank/DDBJ whole genome shotgun (WGS) entry which is preliminary data.</text>
</comment>
<dbReference type="GeneID" id="92841208"/>
<sequence length="241" mass="27689">MIIAVASNGQGASIFSYDLAQQCAQNRRTLLIDFETLHPDITAFLDEERSSDFGIDAVFKRHEEITPRIVDICTFTTTQGFLFLPGTRQPHRLDVPHYKIRDLLQAADKFADVVIVDCPDRFDVATGLHTFAQAHRILRIRHHAQTWKAKLREEQFYGELLDRFGLNDKIEEVWIGKTDRDRADWTLPEVAEIDFETIPKEYSAAVRRIAADILGVEEEQGEGWLARWRSRLTGKVPRIGQ</sequence>
<name>U1Y506_ANEAE</name>
<dbReference type="PATRIC" id="fig|649747.3.peg.4238"/>
<dbReference type="AlphaFoldDB" id="U1Y506"/>
<dbReference type="Proteomes" id="UP000016511">
    <property type="component" value="Unassembled WGS sequence"/>
</dbReference>
<dbReference type="Gene3D" id="3.40.50.300">
    <property type="entry name" value="P-loop containing nucleotide triphosphate hydrolases"/>
    <property type="match status" value="1"/>
</dbReference>
<dbReference type="SUPFAM" id="SSF52540">
    <property type="entry name" value="P-loop containing nucleoside triphosphate hydrolases"/>
    <property type="match status" value="1"/>
</dbReference>
<dbReference type="HOGENOM" id="CLU_1150001_0_0_9"/>
<dbReference type="STRING" id="649747.HMPREF0083_04708"/>
<dbReference type="InterPro" id="IPR027417">
    <property type="entry name" value="P-loop_NTPase"/>
</dbReference>
<accession>U1Y506</accession>
<gene>
    <name evidence="1" type="ORF">HMPREF0083_04708</name>
</gene>
<evidence type="ECO:0000313" key="2">
    <source>
        <dbReference type="Proteomes" id="UP000016511"/>
    </source>
</evidence>